<dbReference type="AlphaFoldDB" id="A0A6J5WZL6"/>
<keyword evidence="4" id="KW-0732">Signal</keyword>
<dbReference type="Pfam" id="PF12999">
    <property type="entry name" value="PRKCSH-like"/>
    <property type="match status" value="1"/>
</dbReference>
<dbReference type="PROSITE" id="PS51375">
    <property type="entry name" value="PPR"/>
    <property type="match status" value="1"/>
</dbReference>
<evidence type="ECO:0000313" key="6">
    <source>
        <dbReference type="EMBL" id="CAB4303938.1"/>
    </source>
</evidence>
<keyword evidence="7" id="KW-1185">Reference proteome</keyword>
<keyword evidence="3" id="KW-0812">Transmembrane</keyword>
<feature type="domain" description="Glucosidase II beta subunit N-terminal" evidence="5">
    <location>
        <begin position="22"/>
        <end position="127"/>
    </location>
</feature>
<dbReference type="Pfam" id="PF13041">
    <property type="entry name" value="PPR_2"/>
    <property type="match status" value="1"/>
</dbReference>
<keyword evidence="3" id="KW-1133">Transmembrane helix</keyword>
<evidence type="ECO:0000259" key="5">
    <source>
        <dbReference type="Pfam" id="PF12999"/>
    </source>
</evidence>
<gene>
    <name evidence="6" type="ORF">ORAREDHAP_LOCUS20902</name>
</gene>
<dbReference type="GO" id="GO:0006491">
    <property type="term" value="P:N-glycan processing"/>
    <property type="evidence" value="ECO:0007669"/>
    <property type="project" value="TreeGrafter"/>
</dbReference>
<dbReference type="NCBIfam" id="TIGR00756">
    <property type="entry name" value="PPR"/>
    <property type="match status" value="1"/>
</dbReference>
<evidence type="ECO:0000256" key="1">
    <source>
        <dbReference type="ARBA" id="ARBA00022737"/>
    </source>
</evidence>
<evidence type="ECO:0000256" key="3">
    <source>
        <dbReference type="SAM" id="Phobius"/>
    </source>
</evidence>
<organism evidence="6 7">
    <name type="scientific">Prunus armeniaca</name>
    <name type="common">Apricot</name>
    <name type="synonym">Armeniaca vulgaris</name>
    <dbReference type="NCBI Taxonomy" id="36596"/>
    <lineage>
        <taxon>Eukaryota</taxon>
        <taxon>Viridiplantae</taxon>
        <taxon>Streptophyta</taxon>
        <taxon>Embryophyta</taxon>
        <taxon>Tracheophyta</taxon>
        <taxon>Spermatophyta</taxon>
        <taxon>Magnoliopsida</taxon>
        <taxon>eudicotyledons</taxon>
        <taxon>Gunneridae</taxon>
        <taxon>Pentapetalae</taxon>
        <taxon>rosids</taxon>
        <taxon>fabids</taxon>
        <taxon>Rosales</taxon>
        <taxon>Rosaceae</taxon>
        <taxon>Amygdaloideae</taxon>
        <taxon>Amygdaleae</taxon>
        <taxon>Prunus</taxon>
    </lineage>
</organism>
<evidence type="ECO:0000256" key="2">
    <source>
        <dbReference type="PROSITE-ProRule" id="PRU00708"/>
    </source>
</evidence>
<dbReference type="PANTHER" id="PTHR12630">
    <property type="entry name" value="N-LINKED OLIGOSACCHARIDE PROCESSING"/>
    <property type="match status" value="1"/>
</dbReference>
<dbReference type="InterPro" id="IPR039794">
    <property type="entry name" value="Gtb1-like"/>
</dbReference>
<reference evidence="7" key="1">
    <citation type="journal article" date="2020" name="Genome Biol.">
        <title>Gamete binning: chromosome-level and haplotype-resolved genome assembly enabled by high-throughput single-cell sequencing of gamete genomes.</title>
        <authorList>
            <person name="Campoy J.A."/>
            <person name="Sun H."/>
            <person name="Goel M."/>
            <person name="Jiao W.-B."/>
            <person name="Folz-Donahue K."/>
            <person name="Wang N."/>
            <person name="Rubio M."/>
            <person name="Liu C."/>
            <person name="Kukat C."/>
            <person name="Ruiz D."/>
            <person name="Huettel B."/>
            <person name="Schneeberger K."/>
        </authorList>
    </citation>
    <scope>NUCLEOTIDE SEQUENCE [LARGE SCALE GENOMIC DNA]</scope>
    <source>
        <strain evidence="7">cv. Rojo Pasion</strain>
    </source>
</reference>
<dbReference type="InterPro" id="IPR011990">
    <property type="entry name" value="TPR-like_helical_dom_sf"/>
</dbReference>
<feature type="signal peptide" evidence="4">
    <location>
        <begin position="1"/>
        <end position="24"/>
    </location>
</feature>
<dbReference type="EMBL" id="CAEKKB010000003">
    <property type="protein sequence ID" value="CAB4303938.1"/>
    <property type="molecule type" value="Genomic_DNA"/>
</dbReference>
<dbReference type="PANTHER" id="PTHR12630:SF17">
    <property type="entry name" value="EXPRESSED PROTEIN"/>
    <property type="match status" value="1"/>
</dbReference>
<protein>
    <recommendedName>
        <fullName evidence="5">Glucosidase II beta subunit N-terminal domain-containing protein</fullName>
    </recommendedName>
</protein>
<dbReference type="InterPro" id="IPR028146">
    <property type="entry name" value="PRKCSH_N"/>
</dbReference>
<keyword evidence="1" id="KW-0677">Repeat</keyword>
<evidence type="ECO:0000313" key="7">
    <source>
        <dbReference type="Proteomes" id="UP000507245"/>
    </source>
</evidence>
<dbReference type="InterPro" id="IPR002885">
    <property type="entry name" value="PPR_rpt"/>
</dbReference>
<proteinExistence type="predicted"/>
<dbReference type="Proteomes" id="UP000507245">
    <property type="component" value="Unassembled WGS sequence"/>
</dbReference>
<dbReference type="GO" id="GO:0017177">
    <property type="term" value="C:glucosidase II complex"/>
    <property type="evidence" value="ECO:0007669"/>
    <property type="project" value="TreeGrafter"/>
</dbReference>
<dbReference type="Gene3D" id="1.25.40.10">
    <property type="entry name" value="Tetratricopeptide repeat domain"/>
    <property type="match status" value="1"/>
</dbReference>
<accession>A0A6J5WZL6</accession>
<feature type="repeat" description="PPR" evidence="2">
    <location>
        <begin position="453"/>
        <end position="487"/>
    </location>
</feature>
<keyword evidence="3" id="KW-0472">Membrane</keyword>
<sequence length="626" mass="69948">MDASFIPLLIACFLLASSFTIVHSLSKPPLLGVHPLDEQYFASEVIKCKDNSKSFSRDRLNDNFCDCVDGTDEPGTSACPAGKFYCRNIGSTPQFLFSSRVNDHFCDCCDGSDEYDGSVNCPNTCIMGGNIEYKTDHRFSRAGDLGHVGAKQAKSGVSLDDLIQKLKGLKILIIIQVVITFIVVVFRILRRRARSKRRRYHKVLRFRFCPKEGMSPGVIKNEEEFVVSHLSGSLAVEKISINFSKIVLFYQLALGLVVSSSVCEKLTMSSILQLPYVNIVAMIKFFRAAKFCRSFLPLHCHLLQYCSIYSISSSQMLQETIKNAVEAKTYQNIPDLLKSSAQACQNPNPFSFLSTFPHNLRTQVVDEILQSFIPLRPRSRTQIAYSYLLSFTLQCSNPFPLALAILQRTLRSGCIPVPQTLLLLSSAWLNCRNESHSVSKILLEMQSIGYHPDSGTCNYLISSLCSVDQLNEAVKVLKEMSKAGCVPDLESFDTVIGAMCTVRRTAEAIDMIKQMVEKVGLTPRQGTIAKVAAALRANRDIWRAVEMIEFLERDGYPVGFESYELVVNGCLDCGEYILAGKVVMGMTERGFIPYIRTRQKVVERLAGAGEWKLACSVRQRFGELRS</sequence>
<name>A0A6J5WZL6_PRUAR</name>
<feature type="chain" id="PRO_5026769435" description="Glucosidase II beta subunit N-terminal domain-containing protein" evidence="4">
    <location>
        <begin position="25"/>
        <end position="626"/>
    </location>
</feature>
<dbReference type="OrthoDB" id="1911783at2759"/>
<evidence type="ECO:0000256" key="4">
    <source>
        <dbReference type="SAM" id="SignalP"/>
    </source>
</evidence>
<feature type="transmembrane region" description="Helical" evidence="3">
    <location>
        <begin position="171"/>
        <end position="189"/>
    </location>
</feature>